<gene>
    <name evidence="1" type="ORF">SAMN05216480_1043</name>
</gene>
<dbReference type="EMBL" id="FPBK01000004">
    <property type="protein sequence ID" value="SFU45130.1"/>
    <property type="molecule type" value="Genomic_DNA"/>
</dbReference>
<protein>
    <recommendedName>
        <fullName evidence="3">Transposase DDE domain-containing protein</fullName>
    </recommendedName>
</protein>
<sequence>MKAKRSSTVEPVFGILTQFMGLAKVNTLGIQYSKPTNVCSWQPLPIISKNT</sequence>
<dbReference type="AlphaFoldDB" id="A0A1I7G9I7"/>
<dbReference type="Proteomes" id="UP000199138">
    <property type="component" value="Unassembled WGS sequence"/>
</dbReference>
<evidence type="ECO:0008006" key="3">
    <source>
        <dbReference type="Google" id="ProtNLM"/>
    </source>
</evidence>
<name>A0A1I7G9I7_9FLAO</name>
<organism evidence="1 2">
    <name type="scientific">Pustulibacterium marinum</name>
    <dbReference type="NCBI Taxonomy" id="1224947"/>
    <lineage>
        <taxon>Bacteria</taxon>
        <taxon>Pseudomonadati</taxon>
        <taxon>Bacteroidota</taxon>
        <taxon>Flavobacteriia</taxon>
        <taxon>Flavobacteriales</taxon>
        <taxon>Flavobacteriaceae</taxon>
        <taxon>Pustulibacterium</taxon>
    </lineage>
</organism>
<keyword evidence="2" id="KW-1185">Reference proteome</keyword>
<evidence type="ECO:0000313" key="2">
    <source>
        <dbReference type="Proteomes" id="UP000199138"/>
    </source>
</evidence>
<evidence type="ECO:0000313" key="1">
    <source>
        <dbReference type="EMBL" id="SFU45130.1"/>
    </source>
</evidence>
<accession>A0A1I7G9I7</accession>
<proteinExistence type="predicted"/>
<reference evidence="1 2" key="1">
    <citation type="submission" date="2016-10" db="EMBL/GenBank/DDBJ databases">
        <authorList>
            <person name="de Groot N.N."/>
        </authorList>
    </citation>
    <scope>NUCLEOTIDE SEQUENCE [LARGE SCALE GENOMIC DNA]</scope>
    <source>
        <strain evidence="1 2">CGMCC 1.12333</strain>
    </source>
</reference>